<keyword evidence="2" id="KW-1185">Reference proteome</keyword>
<dbReference type="RefSeq" id="WP_160497205.1">
    <property type="nucleotide sequence ID" value="NZ_WUBI01000001.1"/>
</dbReference>
<sequence>MSGGYLFESAKCMALTLQLMQGSAATGPVEESLLDYRLVNEYRAEATFWQENTHGSGIEDSIGRNSLLDFYEKLAVLRNDALINDLLTHGDFKLAAQEDAHVFAFERSLKGRRFLIVSNWSKEFLDFSLSKDCLGGDVQVSVYPETVMAKQMKLRPYEAFAVLI</sequence>
<reference evidence="1 2" key="1">
    <citation type="submission" date="2019-12" db="EMBL/GenBank/DDBJ databases">
        <title>Paenibacillus sp. nov., an endophytic bacterium isolated from the stem of Dendrobium.</title>
        <authorList>
            <person name="Zhao R."/>
        </authorList>
    </citation>
    <scope>NUCLEOTIDE SEQUENCE [LARGE SCALE GENOMIC DNA]</scope>
    <source>
        <strain evidence="1 2">HJL G12</strain>
    </source>
</reference>
<gene>
    <name evidence="1" type="ORF">GRF59_08780</name>
</gene>
<dbReference type="Gene3D" id="2.60.40.1180">
    <property type="entry name" value="Golgi alpha-mannosidase II"/>
    <property type="match status" value="1"/>
</dbReference>
<dbReference type="EMBL" id="WUBI01000001">
    <property type="protein sequence ID" value="MWV43731.1"/>
    <property type="molecule type" value="Genomic_DNA"/>
</dbReference>
<organism evidence="1 2">
    <name type="scientific">Paenibacillus dendrobii</name>
    <dbReference type="NCBI Taxonomy" id="2691084"/>
    <lineage>
        <taxon>Bacteria</taxon>
        <taxon>Bacillati</taxon>
        <taxon>Bacillota</taxon>
        <taxon>Bacilli</taxon>
        <taxon>Bacillales</taxon>
        <taxon>Paenibacillaceae</taxon>
        <taxon>Paenibacillus</taxon>
    </lineage>
</organism>
<proteinExistence type="predicted"/>
<evidence type="ECO:0000313" key="1">
    <source>
        <dbReference type="EMBL" id="MWV43731.1"/>
    </source>
</evidence>
<accession>A0A7X3LFJ2</accession>
<protein>
    <recommendedName>
        <fullName evidence="3">Maltogenic Amylase C-terminal domain-containing protein</fullName>
    </recommendedName>
</protein>
<evidence type="ECO:0000313" key="2">
    <source>
        <dbReference type="Proteomes" id="UP000460318"/>
    </source>
</evidence>
<evidence type="ECO:0008006" key="3">
    <source>
        <dbReference type="Google" id="ProtNLM"/>
    </source>
</evidence>
<dbReference type="InterPro" id="IPR013780">
    <property type="entry name" value="Glyco_hydro_b"/>
</dbReference>
<dbReference type="SUPFAM" id="SSF51011">
    <property type="entry name" value="Glycosyl hydrolase domain"/>
    <property type="match status" value="1"/>
</dbReference>
<dbReference type="AlphaFoldDB" id="A0A7X3LFJ2"/>
<dbReference type="Proteomes" id="UP000460318">
    <property type="component" value="Unassembled WGS sequence"/>
</dbReference>
<name>A0A7X3LFJ2_9BACL</name>
<comment type="caution">
    <text evidence="1">The sequence shown here is derived from an EMBL/GenBank/DDBJ whole genome shotgun (WGS) entry which is preliminary data.</text>
</comment>